<name>A0ABV6VYB7_9ACTN</name>
<dbReference type="RefSeq" id="WP_380537551.1">
    <property type="nucleotide sequence ID" value="NZ_JBHFAB010000013.1"/>
</dbReference>
<proteinExistence type="predicted"/>
<dbReference type="EMBL" id="JBHFAB010000013">
    <property type="protein sequence ID" value="MFC1418755.1"/>
    <property type="molecule type" value="Genomic_DNA"/>
</dbReference>
<evidence type="ECO:0000256" key="1">
    <source>
        <dbReference type="SAM" id="MobiDB-lite"/>
    </source>
</evidence>
<feature type="region of interest" description="Disordered" evidence="1">
    <location>
        <begin position="367"/>
        <end position="388"/>
    </location>
</feature>
<evidence type="ECO:0000313" key="3">
    <source>
        <dbReference type="Proteomes" id="UP001592531"/>
    </source>
</evidence>
<evidence type="ECO:0000313" key="2">
    <source>
        <dbReference type="EMBL" id="MFC1418755.1"/>
    </source>
</evidence>
<reference evidence="2 3" key="1">
    <citation type="submission" date="2024-09" db="EMBL/GenBank/DDBJ databases">
        <authorList>
            <person name="Lee S.D."/>
        </authorList>
    </citation>
    <scope>NUCLEOTIDE SEQUENCE [LARGE SCALE GENOMIC DNA]</scope>
    <source>
        <strain evidence="2 3">N8-3</strain>
    </source>
</reference>
<gene>
    <name evidence="2" type="ORF">ACEZDE_19260</name>
</gene>
<comment type="caution">
    <text evidence="2">The sequence shown here is derived from an EMBL/GenBank/DDBJ whole genome shotgun (WGS) entry which is preliminary data.</text>
</comment>
<accession>A0ABV6VYB7</accession>
<evidence type="ECO:0008006" key="4">
    <source>
        <dbReference type="Google" id="ProtNLM"/>
    </source>
</evidence>
<sequence>MRSAIAERIPLVRRPKPPGLPLAERMAALSTMAIAPAVADHHDLVARYSGVLNYAALIASDLAMPDLATELCWRQHQVFASAGHLTQGIAVMSLMPLVNIARLLIREGDGEGAYDVLQRLYRAAQQRGTAQVRGHDIDLSALIRDEADHRKICEELWVTVLIDGARALARMGRWTQAADAMAAHRGIGNRLLDGRQLKVMSLMEFGAVQEAADMIDASTPIEPWEDTVAALLRLACAPANASTPQSQCDLVVREALALIAPEDRLTVAFQVRLALTALDLTADQPTSHGDRLRSAVLDAALCDGYAARDVLHHRPMLAYMTSEQTGALRGVLTASGLDAGHLSPAHMHTLTLAVDNAEDTLHQLLAHPPQQNEPEEGALRPSPARSAN</sequence>
<organism evidence="2 3">
    <name type="scientific">Streptacidiphilus cavernicola</name>
    <dbReference type="NCBI Taxonomy" id="3342716"/>
    <lineage>
        <taxon>Bacteria</taxon>
        <taxon>Bacillati</taxon>
        <taxon>Actinomycetota</taxon>
        <taxon>Actinomycetes</taxon>
        <taxon>Kitasatosporales</taxon>
        <taxon>Streptomycetaceae</taxon>
        <taxon>Streptacidiphilus</taxon>
    </lineage>
</organism>
<dbReference type="Proteomes" id="UP001592531">
    <property type="component" value="Unassembled WGS sequence"/>
</dbReference>
<protein>
    <recommendedName>
        <fullName evidence="4">XRE family transcriptional regulator</fullName>
    </recommendedName>
</protein>
<keyword evidence="3" id="KW-1185">Reference proteome</keyword>